<proteinExistence type="predicted"/>
<reference evidence="2" key="1">
    <citation type="submission" date="2022-07" db="EMBL/GenBank/DDBJ databases">
        <authorList>
            <person name="Li W.-J."/>
            <person name="Deng Q.-Q."/>
        </authorList>
    </citation>
    <scope>NUCLEOTIDE SEQUENCE</scope>
    <source>
        <strain evidence="2">SYSU M60031</strain>
    </source>
</reference>
<keyword evidence="1" id="KW-0472">Membrane</keyword>
<protein>
    <submittedName>
        <fullName evidence="2">Uncharacterized protein</fullName>
    </submittedName>
</protein>
<keyword evidence="1" id="KW-1133">Transmembrane helix</keyword>
<evidence type="ECO:0000256" key="1">
    <source>
        <dbReference type="SAM" id="Phobius"/>
    </source>
</evidence>
<evidence type="ECO:0000313" key="3">
    <source>
        <dbReference type="Proteomes" id="UP001156102"/>
    </source>
</evidence>
<dbReference type="EMBL" id="JANCLT010000006">
    <property type="protein sequence ID" value="MCP8969510.1"/>
    <property type="molecule type" value="Genomic_DNA"/>
</dbReference>
<dbReference type="Proteomes" id="UP001156102">
    <property type="component" value="Unassembled WGS sequence"/>
</dbReference>
<feature type="transmembrane region" description="Helical" evidence="1">
    <location>
        <begin position="46"/>
        <end position="67"/>
    </location>
</feature>
<dbReference type="AlphaFoldDB" id="A0AA41XAS8"/>
<dbReference type="RefSeq" id="WP_254759432.1">
    <property type="nucleotide sequence ID" value="NZ_JANCLT010000006.1"/>
</dbReference>
<evidence type="ECO:0000313" key="2">
    <source>
        <dbReference type="EMBL" id="MCP8969510.1"/>
    </source>
</evidence>
<organism evidence="2 3">
    <name type="scientific">Ectobacillus ponti</name>
    <dbReference type="NCBI Taxonomy" id="2961894"/>
    <lineage>
        <taxon>Bacteria</taxon>
        <taxon>Bacillati</taxon>
        <taxon>Bacillota</taxon>
        <taxon>Bacilli</taxon>
        <taxon>Bacillales</taxon>
        <taxon>Bacillaceae</taxon>
        <taxon>Ectobacillus</taxon>
    </lineage>
</organism>
<sequence>MNPYMMQQQMYPQQFSDPYMPQTMDDQRFFYGGFGRPWGWGYGRPFFGGPFFGGPFFGGFGIGFPFFF</sequence>
<gene>
    <name evidence="2" type="ORF">NK662_13320</name>
</gene>
<keyword evidence="3" id="KW-1185">Reference proteome</keyword>
<name>A0AA41XAS8_9BACI</name>
<keyword evidence="1" id="KW-0812">Transmembrane</keyword>
<accession>A0AA41XAS8</accession>
<comment type="caution">
    <text evidence="2">The sequence shown here is derived from an EMBL/GenBank/DDBJ whole genome shotgun (WGS) entry which is preliminary data.</text>
</comment>